<dbReference type="Pfam" id="PF00058">
    <property type="entry name" value="Ldl_recept_b"/>
    <property type="match status" value="1"/>
</dbReference>
<gene>
    <name evidence="1" type="ORF">MEDL_55869</name>
</gene>
<dbReference type="Proteomes" id="UP000683360">
    <property type="component" value="Unassembled WGS sequence"/>
</dbReference>
<dbReference type="InterPro" id="IPR050778">
    <property type="entry name" value="Cueball_EGF_LRP_Nidogen"/>
</dbReference>
<dbReference type="Gene3D" id="2.120.10.30">
    <property type="entry name" value="TolB, C-terminal domain"/>
    <property type="match status" value="1"/>
</dbReference>
<keyword evidence="2" id="KW-1185">Reference proteome</keyword>
<name>A0A8S3UM44_MYTED</name>
<evidence type="ECO:0000313" key="1">
    <source>
        <dbReference type="EMBL" id="CAG2243749.1"/>
    </source>
</evidence>
<dbReference type="PANTHER" id="PTHR46513:SF13">
    <property type="entry name" value="EGF-LIKE DOMAIN-CONTAINING PROTEIN"/>
    <property type="match status" value="1"/>
</dbReference>
<protein>
    <submittedName>
        <fullName evidence="1">Uncharacterized protein</fullName>
    </submittedName>
</protein>
<dbReference type="GO" id="GO:0042813">
    <property type="term" value="F:Wnt receptor activity"/>
    <property type="evidence" value="ECO:0007669"/>
    <property type="project" value="TreeGrafter"/>
</dbReference>
<dbReference type="OrthoDB" id="382013at2759"/>
<accession>A0A8S3UM44</accession>
<dbReference type="SUPFAM" id="SSF63825">
    <property type="entry name" value="YWTD domain"/>
    <property type="match status" value="1"/>
</dbReference>
<organism evidence="1 2">
    <name type="scientific">Mytilus edulis</name>
    <name type="common">Blue mussel</name>
    <dbReference type="NCBI Taxonomy" id="6550"/>
    <lineage>
        <taxon>Eukaryota</taxon>
        <taxon>Metazoa</taxon>
        <taxon>Spiralia</taxon>
        <taxon>Lophotrochozoa</taxon>
        <taxon>Mollusca</taxon>
        <taxon>Bivalvia</taxon>
        <taxon>Autobranchia</taxon>
        <taxon>Pteriomorphia</taxon>
        <taxon>Mytilida</taxon>
        <taxon>Mytiloidea</taxon>
        <taxon>Mytilidae</taxon>
        <taxon>Mytilinae</taxon>
        <taxon>Mytilus</taxon>
    </lineage>
</organism>
<dbReference type="GO" id="GO:0005886">
    <property type="term" value="C:plasma membrane"/>
    <property type="evidence" value="ECO:0007669"/>
    <property type="project" value="TreeGrafter"/>
</dbReference>
<dbReference type="AlphaFoldDB" id="A0A8S3UM44"/>
<sequence length="184" mass="21325">MKIIFSTNGQVNELDLTTGNVKMLANVNPSRNFQMVNDYKYIYIFLPKYELERWLYYSNIQPNNRSINRVRLNGADKQSVFVLPNQITGLKMDTDQERIYWLDFDNGKVQSARTNGSDVKEIFDSGATTSNYDFVINGDNIYCTNYNKIIKFSKYPSTTSQVIFTDVTVIHSILVLSTKGKYRY</sequence>
<dbReference type="PANTHER" id="PTHR46513">
    <property type="entry name" value="VITELLOGENIN RECEPTOR-LIKE PROTEIN-RELATED-RELATED"/>
    <property type="match status" value="1"/>
</dbReference>
<evidence type="ECO:0000313" key="2">
    <source>
        <dbReference type="Proteomes" id="UP000683360"/>
    </source>
</evidence>
<dbReference type="InterPro" id="IPR011042">
    <property type="entry name" value="6-blade_b-propeller_TolB-like"/>
</dbReference>
<reference evidence="1" key="1">
    <citation type="submission" date="2021-03" db="EMBL/GenBank/DDBJ databases">
        <authorList>
            <person name="Bekaert M."/>
        </authorList>
    </citation>
    <scope>NUCLEOTIDE SEQUENCE</scope>
</reference>
<dbReference type="InterPro" id="IPR000033">
    <property type="entry name" value="LDLR_classB_rpt"/>
</dbReference>
<dbReference type="EMBL" id="CAJPWZ010002714">
    <property type="protein sequence ID" value="CAG2243749.1"/>
    <property type="molecule type" value="Genomic_DNA"/>
</dbReference>
<dbReference type="GO" id="GO:0060070">
    <property type="term" value="P:canonical Wnt signaling pathway"/>
    <property type="evidence" value="ECO:0007669"/>
    <property type="project" value="TreeGrafter"/>
</dbReference>
<comment type="caution">
    <text evidence="1">The sequence shown here is derived from an EMBL/GenBank/DDBJ whole genome shotgun (WGS) entry which is preliminary data.</text>
</comment>
<dbReference type="GO" id="GO:0017147">
    <property type="term" value="F:Wnt-protein binding"/>
    <property type="evidence" value="ECO:0007669"/>
    <property type="project" value="TreeGrafter"/>
</dbReference>
<proteinExistence type="predicted"/>